<dbReference type="InterPro" id="IPR050807">
    <property type="entry name" value="TransReg_Diox_bact_type"/>
</dbReference>
<dbReference type="Proteomes" id="UP000184085">
    <property type="component" value="Unassembled WGS sequence"/>
</dbReference>
<organism evidence="3 4">
    <name type="scientific">Donghicola eburneus</name>
    <dbReference type="NCBI Taxonomy" id="393278"/>
    <lineage>
        <taxon>Bacteria</taxon>
        <taxon>Pseudomonadati</taxon>
        <taxon>Pseudomonadota</taxon>
        <taxon>Alphaproteobacteria</taxon>
        <taxon>Rhodobacterales</taxon>
        <taxon>Roseobacteraceae</taxon>
        <taxon>Donghicola</taxon>
    </lineage>
</organism>
<accession>A0A1M4MWP0</accession>
<dbReference type="InterPro" id="IPR010982">
    <property type="entry name" value="Lambda_DNA-bd_dom_sf"/>
</dbReference>
<dbReference type="SMART" id="SM00530">
    <property type="entry name" value="HTH_XRE"/>
    <property type="match status" value="1"/>
</dbReference>
<dbReference type="AlphaFoldDB" id="A0A1M4MWP0"/>
<dbReference type="InterPro" id="IPR001387">
    <property type="entry name" value="Cro/C1-type_HTH"/>
</dbReference>
<gene>
    <name evidence="3" type="ORF">KARMA_1137</name>
</gene>
<dbReference type="SUPFAM" id="SSF47413">
    <property type="entry name" value="lambda repressor-like DNA-binding domains"/>
    <property type="match status" value="1"/>
</dbReference>
<feature type="domain" description="HTH cro/C1-type" evidence="2">
    <location>
        <begin position="21"/>
        <end position="75"/>
    </location>
</feature>
<dbReference type="CDD" id="cd00093">
    <property type="entry name" value="HTH_XRE"/>
    <property type="match status" value="1"/>
</dbReference>
<dbReference type="PANTHER" id="PTHR46797:SF25">
    <property type="entry name" value="TRANSCRIPTIONAL REGULATOR"/>
    <property type="match status" value="1"/>
</dbReference>
<dbReference type="InterPro" id="IPR014710">
    <property type="entry name" value="RmlC-like_jellyroll"/>
</dbReference>
<dbReference type="InterPro" id="IPR013096">
    <property type="entry name" value="Cupin_2"/>
</dbReference>
<name>A0A1M4MWP0_9RHOB</name>
<dbReference type="GO" id="GO:0005829">
    <property type="term" value="C:cytosol"/>
    <property type="evidence" value="ECO:0007669"/>
    <property type="project" value="TreeGrafter"/>
</dbReference>
<dbReference type="SUPFAM" id="SSF51182">
    <property type="entry name" value="RmlC-like cupins"/>
    <property type="match status" value="1"/>
</dbReference>
<dbReference type="EMBL" id="FMJB01000040">
    <property type="protein sequence ID" value="SCM66952.1"/>
    <property type="molecule type" value="Genomic_DNA"/>
</dbReference>
<dbReference type="Gene3D" id="2.60.120.10">
    <property type="entry name" value="Jelly Rolls"/>
    <property type="match status" value="1"/>
</dbReference>
<dbReference type="GO" id="GO:0003700">
    <property type="term" value="F:DNA-binding transcription factor activity"/>
    <property type="evidence" value="ECO:0007669"/>
    <property type="project" value="TreeGrafter"/>
</dbReference>
<dbReference type="GO" id="GO:0003677">
    <property type="term" value="F:DNA binding"/>
    <property type="evidence" value="ECO:0007669"/>
    <property type="project" value="UniProtKB-KW"/>
</dbReference>
<dbReference type="InterPro" id="IPR011051">
    <property type="entry name" value="RmlC_Cupin_sf"/>
</dbReference>
<dbReference type="RefSeq" id="WP_072705319.1">
    <property type="nucleotide sequence ID" value="NZ_FMJB01000040.1"/>
</dbReference>
<dbReference type="PROSITE" id="PS50943">
    <property type="entry name" value="HTH_CROC1"/>
    <property type="match status" value="1"/>
</dbReference>
<protein>
    <submittedName>
        <fullName evidence="3">XRE family transcriptional regulator</fullName>
    </submittedName>
</protein>
<reference evidence="4" key="1">
    <citation type="submission" date="2016-09" db="EMBL/GenBank/DDBJ databases">
        <authorList>
            <person name="Wibberg D."/>
        </authorList>
    </citation>
    <scope>NUCLEOTIDE SEQUENCE [LARGE SCALE GENOMIC DNA]</scope>
</reference>
<evidence type="ECO:0000256" key="1">
    <source>
        <dbReference type="ARBA" id="ARBA00023125"/>
    </source>
</evidence>
<evidence type="ECO:0000259" key="2">
    <source>
        <dbReference type="PROSITE" id="PS50943"/>
    </source>
</evidence>
<dbReference type="Pfam" id="PF01381">
    <property type="entry name" value="HTH_3"/>
    <property type="match status" value="1"/>
</dbReference>
<dbReference type="Pfam" id="PF07883">
    <property type="entry name" value="Cupin_2"/>
    <property type="match status" value="1"/>
</dbReference>
<proteinExistence type="predicted"/>
<keyword evidence="4" id="KW-1185">Reference proteome</keyword>
<keyword evidence="1" id="KW-0238">DNA-binding</keyword>
<dbReference type="CDD" id="cd02209">
    <property type="entry name" value="cupin_XRE_C"/>
    <property type="match status" value="1"/>
</dbReference>
<dbReference type="Gene3D" id="1.10.260.40">
    <property type="entry name" value="lambda repressor-like DNA-binding domains"/>
    <property type="match status" value="1"/>
</dbReference>
<evidence type="ECO:0000313" key="4">
    <source>
        <dbReference type="Proteomes" id="UP000184085"/>
    </source>
</evidence>
<evidence type="ECO:0000313" key="3">
    <source>
        <dbReference type="EMBL" id="SCM66952.1"/>
    </source>
</evidence>
<dbReference type="PANTHER" id="PTHR46797">
    <property type="entry name" value="HTH-TYPE TRANSCRIPTIONAL REGULATOR"/>
    <property type="match status" value="1"/>
</dbReference>
<sequence>MQSDAPTILDKPTGPKLGALIRKRRKGLGMTLQGLSEAAGVSVGYVSQIERDLAVPTLGTLAQLAEGLDVRLEYFIKTHKPTDAISRAAQREQFSLAGSSITYEALSNDYPGSEMSSYIMHVPAGYQSETVSHEGEEIIYILEGQIEQSLDGQTFTMRPGDSLHYSGTVPHAWANLTDHPARILWTGTLSVLTVNDQRRLPPASTEGEG</sequence>